<feature type="region of interest" description="Disordered" evidence="2">
    <location>
        <begin position="60"/>
        <end position="83"/>
    </location>
</feature>
<gene>
    <name evidence="5" type="ORF">SAMN04487818_11717</name>
</gene>
<accession>A0A1H9XM32</accession>
<feature type="compositionally biased region" description="Basic and acidic residues" evidence="2">
    <location>
        <begin position="74"/>
        <end position="83"/>
    </location>
</feature>
<evidence type="ECO:0000259" key="3">
    <source>
        <dbReference type="Pfam" id="PF11774"/>
    </source>
</evidence>
<dbReference type="EMBL" id="FOGI01000017">
    <property type="protein sequence ID" value="SES47236.1"/>
    <property type="molecule type" value="Genomic_DNA"/>
</dbReference>
<dbReference type="InterPro" id="IPR024412">
    <property type="entry name" value="Lsr2_dim_dom"/>
</dbReference>
<evidence type="ECO:0000313" key="5">
    <source>
        <dbReference type="EMBL" id="SES47236.1"/>
    </source>
</evidence>
<keyword evidence="6" id="KW-1185">Reference proteome</keyword>
<dbReference type="InterPro" id="IPR055370">
    <property type="entry name" value="Lsr2_DNA-bd"/>
</dbReference>
<dbReference type="GO" id="GO:0016746">
    <property type="term" value="F:acyltransferase activity"/>
    <property type="evidence" value="ECO:0007669"/>
    <property type="project" value="InterPro"/>
</dbReference>
<dbReference type="AlphaFoldDB" id="A0A1H9XM32"/>
<evidence type="ECO:0000256" key="1">
    <source>
        <dbReference type="ARBA" id="ARBA00023125"/>
    </source>
</evidence>
<dbReference type="Gene3D" id="3.30.60.230">
    <property type="entry name" value="Lsr2, dimerization domain"/>
    <property type="match status" value="1"/>
</dbReference>
<reference evidence="6" key="1">
    <citation type="submission" date="2016-10" db="EMBL/GenBank/DDBJ databases">
        <authorList>
            <person name="Varghese N."/>
            <person name="Submissions S."/>
        </authorList>
    </citation>
    <scope>NUCLEOTIDE SEQUENCE [LARGE SCALE GENOMIC DNA]</scope>
    <source>
        <strain evidence="6">DSM 44260</strain>
    </source>
</reference>
<dbReference type="Gene3D" id="4.10.320.10">
    <property type="entry name" value="E3-binding domain"/>
    <property type="match status" value="1"/>
</dbReference>
<sequence>MAQKTIVQLYDDLDGSSSDDIRSVEFSLDGVNYEIDLSEANAERLRGELADYVAAARRTGGRVKRAAAPGKPAGEGRSKEETKALRDWARRNGHDISERGRIPSAVVEAYEAAHAEPEPEVVAPAKTTRSRAKARKAAFSG</sequence>
<dbReference type="InterPro" id="IPR042261">
    <property type="entry name" value="Lsr2-like_dimerization"/>
</dbReference>
<dbReference type="Proteomes" id="UP000199051">
    <property type="component" value="Unassembled WGS sequence"/>
</dbReference>
<dbReference type="Pfam" id="PF11774">
    <property type="entry name" value="Lsr2"/>
    <property type="match status" value="1"/>
</dbReference>
<dbReference type="GO" id="GO:0003677">
    <property type="term" value="F:DNA binding"/>
    <property type="evidence" value="ECO:0007669"/>
    <property type="project" value="UniProtKB-KW"/>
</dbReference>
<name>A0A1H9XM32_9PSEU</name>
<evidence type="ECO:0000256" key="2">
    <source>
        <dbReference type="SAM" id="MobiDB-lite"/>
    </source>
</evidence>
<feature type="domain" description="Lsr2 DNA-binding" evidence="4">
    <location>
        <begin position="78"/>
        <end position="113"/>
    </location>
</feature>
<organism evidence="5 6">
    <name type="scientific">Actinokineospora terrae</name>
    <dbReference type="NCBI Taxonomy" id="155974"/>
    <lineage>
        <taxon>Bacteria</taxon>
        <taxon>Bacillati</taxon>
        <taxon>Actinomycetota</taxon>
        <taxon>Actinomycetes</taxon>
        <taxon>Pseudonocardiales</taxon>
        <taxon>Pseudonocardiaceae</taxon>
        <taxon>Actinokineospora</taxon>
    </lineage>
</organism>
<proteinExistence type="predicted"/>
<dbReference type="RefSeq" id="WP_092786285.1">
    <property type="nucleotide sequence ID" value="NZ_FOGI01000017.1"/>
</dbReference>
<dbReference type="STRING" id="155974.SAMN04487818_11717"/>
<feature type="compositionally biased region" description="Basic residues" evidence="2">
    <location>
        <begin position="128"/>
        <end position="141"/>
    </location>
</feature>
<dbReference type="InterPro" id="IPR036625">
    <property type="entry name" value="E3-bd_dom_sf"/>
</dbReference>
<feature type="region of interest" description="Disordered" evidence="2">
    <location>
        <begin position="113"/>
        <end position="141"/>
    </location>
</feature>
<protein>
    <submittedName>
        <fullName evidence="5">Lsr2 protein</fullName>
    </submittedName>
</protein>
<feature type="domain" description="Lsr2 dimerization" evidence="3">
    <location>
        <begin position="1"/>
        <end position="60"/>
    </location>
</feature>
<evidence type="ECO:0000313" key="6">
    <source>
        <dbReference type="Proteomes" id="UP000199051"/>
    </source>
</evidence>
<dbReference type="Pfam" id="PF23359">
    <property type="entry name" value="Lsr2_DNA-bd"/>
    <property type="match status" value="1"/>
</dbReference>
<evidence type="ECO:0000259" key="4">
    <source>
        <dbReference type="Pfam" id="PF23359"/>
    </source>
</evidence>
<keyword evidence="1" id="KW-0238">DNA-binding</keyword>